<accession>W6MPY8</accession>
<dbReference type="AlphaFoldDB" id="W6MPY8"/>
<dbReference type="PROSITE" id="PS51259">
    <property type="entry name" value="MHD2"/>
    <property type="match status" value="1"/>
</dbReference>
<dbReference type="GeneID" id="34522167"/>
<dbReference type="InterPro" id="IPR014772">
    <property type="entry name" value="Munc13_dom-2"/>
</dbReference>
<dbReference type="STRING" id="1382522.W6MPY8"/>
<sequence length="1108" mass="124930">MAQNYSDSGLDVCLKVAILSHRVRHTKISTAQAKSQLAHTKEPTIKRGIKLTLHRSKAKSYSELHKRLFEAFRKGLEPDNDLKTHIGQLSVLENKSVSPNTTALVSRLAEIASLDVSKKTISLESEKISVLTEKCSFIDLLLELTSSGSLVYNELVQLRKSTVTTLEQPRIVEPEISYESLQFSELVSELYDISKDDIVFEMRRLAKTTTLSAYFTDLKQKLQILHYRAMDFDSKDNFDKWAKEETFQVKQLLDMIFPMVTSSEPGDLIPASSDALFERILERCLLAQNKVGPASDFYLDGGKLAFLDECCTLWRVDGFSIATSTLKIFLQVVCRNGDNIDLRNLPKGFELSRHFVTVSGVSPNVSRWPISVQDNRRLILKDIFITTLKAVAGLANTLPNSSAGLKRLLLLLEEKIFQDWSFKKESPRAFSELETVLRESAELCHNGLFLKYLAPPSSSLKELYSFFEDINIILQKFPMVFLGSPITGTFETRLGQLAFLSLKQKILDLRLIKSGISYGDVYVLYSKQLCPLRARLASRSAKNADLEALVGFSLETFLYPEIKEWAKEAQVKLLQQTDEIINTEQFTPHDDVKRSSHGVVLLFEQFNAVFQLLLELDWRDDKTKTKLYCTAVSGVCSCIEKYSHKMLQKIDRDAGSGKVSAASCVALNNLNAILENMNILEERTDFEYLSEIGSSQGDIKSSSSSLYMKVVGAENIISGGRRPPDLRVHVGSWGSTHIAYHDTDPRWNEEFRIKLDQGAPSIKIVLEDCAISKTLMESQYKPDLTSLSRDGIPKTLIFHVGTSGRLQVNAFFEIERNDPVFYMGRTRRVMLSAKDRALNIISSRFNMPIKEALSHETLKNTSDGAIKREDAMSPLCSFINSNFSILVQYLNLSTMDEVRMYVWSLALKEAEILVLPLLSSVRKVASKGAKAGISDLMRSVKISGFLRTMSLNDVSIVIFFVDDIKNTLFTRDEKLYEVPKYKQFSKIYDLYQASELSLKDKFGGLVKESVQFLSELGSVRQQEVTSSDITSSTVTPTMVMGSRTRRLTVSRNTEQLKSSGSANAYYEMNLVLRILLAKGNLSFVRQAVSRIDRLSATISTENHWLKLK</sequence>
<reference evidence="3" key="2">
    <citation type="submission" date="2014-02" db="EMBL/GenBank/DDBJ databases">
        <title>Complete DNA sequence of /Kuraishia capsulata/ illustrates novel genomic features among budding yeasts (/Saccharomycotina/).</title>
        <authorList>
            <person name="Morales L."/>
            <person name="Noel B."/>
            <person name="Porcel B."/>
            <person name="Marcet-Houben M."/>
            <person name="Hullo M-F."/>
            <person name="Sacerdot C."/>
            <person name="Tekaia F."/>
            <person name="Leh-Louis V."/>
            <person name="Despons L."/>
            <person name="Khanna V."/>
            <person name="Aury J-M."/>
            <person name="Barbe V."/>
            <person name="Couloux A."/>
            <person name="Labadie K."/>
            <person name="Pelletier E."/>
            <person name="Souciet J-L."/>
            <person name="Boekhout T."/>
            <person name="Gabaldon T."/>
            <person name="Wincker P."/>
            <person name="Dujon B."/>
        </authorList>
    </citation>
    <scope>NUCLEOTIDE SEQUENCE</scope>
    <source>
        <strain evidence="3">CBS 1993</strain>
    </source>
</reference>
<dbReference type="InterPro" id="IPR052811">
    <property type="entry name" value="Glucose_resp_signaling"/>
</dbReference>
<evidence type="ECO:0000313" key="3">
    <source>
        <dbReference type="EMBL" id="CDK28789.1"/>
    </source>
</evidence>
<dbReference type="PANTHER" id="PTHR47263:SF1">
    <property type="entry name" value="C2 DOMAIN PROTEIN (AFU_ORTHOLOGUE AFUA_7G02350)"/>
    <property type="match status" value="1"/>
</dbReference>
<dbReference type="RefSeq" id="XP_022460779.1">
    <property type="nucleotide sequence ID" value="XM_022605862.1"/>
</dbReference>
<dbReference type="PROSITE" id="PS51258">
    <property type="entry name" value="MHD1"/>
    <property type="match status" value="1"/>
</dbReference>
<evidence type="ECO:0000313" key="4">
    <source>
        <dbReference type="Proteomes" id="UP000019384"/>
    </source>
</evidence>
<reference evidence="3" key="1">
    <citation type="submission" date="2013-12" db="EMBL/GenBank/DDBJ databases">
        <authorList>
            <person name="Genoscope - CEA"/>
        </authorList>
    </citation>
    <scope>NUCLEOTIDE SEQUENCE</scope>
    <source>
        <strain evidence="3">CBS 1993</strain>
    </source>
</reference>
<evidence type="ECO:0008006" key="5">
    <source>
        <dbReference type="Google" id="ProtNLM"/>
    </source>
</evidence>
<organism evidence="3 4">
    <name type="scientific">Kuraishia capsulata CBS 1993</name>
    <dbReference type="NCBI Taxonomy" id="1382522"/>
    <lineage>
        <taxon>Eukaryota</taxon>
        <taxon>Fungi</taxon>
        <taxon>Dikarya</taxon>
        <taxon>Ascomycota</taxon>
        <taxon>Saccharomycotina</taxon>
        <taxon>Pichiomycetes</taxon>
        <taxon>Pichiales</taxon>
        <taxon>Pichiaceae</taxon>
        <taxon>Kuraishia</taxon>
    </lineage>
</organism>
<protein>
    <recommendedName>
        <fullName evidence="5">C2 domain-containing protein</fullName>
    </recommendedName>
</protein>
<name>W6MPY8_9ASCO</name>
<dbReference type="InterPro" id="IPR014770">
    <property type="entry name" value="Munc13_1"/>
</dbReference>
<proteinExistence type="predicted"/>
<evidence type="ECO:0000259" key="1">
    <source>
        <dbReference type="PROSITE" id="PS51258"/>
    </source>
</evidence>
<dbReference type="OrthoDB" id="2015333at2759"/>
<keyword evidence="4" id="KW-1185">Reference proteome</keyword>
<dbReference type="Proteomes" id="UP000019384">
    <property type="component" value="Unassembled WGS sequence"/>
</dbReference>
<dbReference type="Gene3D" id="1.10.357.50">
    <property type="match status" value="1"/>
</dbReference>
<dbReference type="PANTHER" id="PTHR47263">
    <property type="entry name" value="ADENYLATE CYCLASE ACTIVATION PROTEIN GIT1"/>
    <property type="match status" value="1"/>
</dbReference>
<feature type="domain" description="MHD2" evidence="2">
    <location>
        <begin position="869"/>
        <end position="1002"/>
    </location>
</feature>
<evidence type="ECO:0000259" key="2">
    <source>
        <dbReference type="PROSITE" id="PS51259"/>
    </source>
</evidence>
<dbReference type="HOGENOM" id="CLU_003023_1_0_1"/>
<dbReference type="EMBL" id="HG793130">
    <property type="protein sequence ID" value="CDK28789.1"/>
    <property type="molecule type" value="Genomic_DNA"/>
</dbReference>
<gene>
    <name evidence="3" type="ORF">KUCA_T00004774001</name>
</gene>
<feature type="domain" description="MHD1" evidence="1">
    <location>
        <begin position="527"/>
        <end position="646"/>
    </location>
</feature>